<dbReference type="Proteomes" id="UP001194580">
    <property type="component" value="Unassembled WGS sequence"/>
</dbReference>
<protein>
    <submittedName>
        <fullName evidence="2">Uncharacterized protein</fullName>
    </submittedName>
</protein>
<evidence type="ECO:0000313" key="3">
    <source>
        <dbReference type="Proteomes" id="UP001194580"/>
    </source>
</evidence>
<feature type="compositionally biased region" description="Basic and acidic residues" evidence="1">
    <location>
        <begin position="43"/>
        <end position="52"/>
    </location>
</feature>
<proteinExistence type="predicted"/>
<evidence type="ECO:0000313" key="2">
    <source>
        <dbReference type="EMBL" id="KAG0273796.1"/>
    </source>
</evidence>
<feature type="compositionally biased region" description="Low complexity" evidence="1">
    <location>
        <begin position="28"/>
        <end position="42"/>
    </location>
</feature>
<accession>A0AAD4H764</accession>
<dbReference type="EMBL" id="JAAAIL010000692">
    <property type="protein sequence ID" value="KAG0273796.1"/>
    <property type="molecule type" value="Genomic_DNA"/>
</dbReference>
<gene>
    <name evidence="2" type="ORF">BGZ95_010390</name>
</gene>
<feature type="region of interest" description="Disordered" evidence="1">
    <location>
        <begin position="20"/>
        <end position="52"/>
    </location>
</feature>
<keyword evidence="3" id="KW-1185">Reference proteome</keyword>
<reference evidence="2" key="1">
    <citation type="journal article" date="2020" name="Fungal Divers.">
        <title>Resolving the Mortierellaceae phylogeny through synthesis of multi-gene phylogenetics and phylogenomics.</title>
        <authorList>
            <person name="Vandepol N."/>
            <person name="Liber J."/>
            <person name="Desiro A."/>
            <person name="Na H."/>
            <person name="Kennedy M."/>
            <person name="Barry K."/>
            <person name="Grigoriev I.V."/>
            <person name="Miller A.N."/>
            <person name="O'Donnell K."/>
            <person name="Stajich J.E."/>
            <person name="Bonito G."/>
        </authorList>
    </citation>
    <scope>NUCLEOTIDE SEQUENCE</scope>
    <source>
        <strain evidence="2">NRRL 28262</strain>
    </source>
</reference>
<comment type="caution">
    <text evidence="2">The sequence shown here is derived from an EMBL/GenBank/DDBJ whole genome shotgun (WGS) entry which is preliminary data.</text>
</comment>
<organism evidence="2 3">
    <name type="scientific">Linnemannia exigua</name>
    <dbReference type="NCBI Taxonomy" id="604196"/>
    <lineage>
        <taxon>Eukaryota</taxon>
        <taxon>Fungi</taxon>
        <taxon>Fungi incertae sedis</taxon>
        <taxon>Mucoromycota</taxon>
        <taxon>Mortierellomycotina</taxon>
        <taxon>Mortierellomycetes</taxon>
        <taxon>Mortierellales</taxon>
        <taxon>Mortierellaceae</taxon>
        <taxon>Linnemannia</taxon>
    </lineage>
</organism>
<sequence>MVLVANRLVFDTTDRRYSTQQWQPRLASSETSNSNSNTNNNNRGDDSLDSKIPDTMDEGLQLLKLMGRMEELRVKAKNYSSTMLAVTFRRSGRGGPLVHIAELERNIPSFSFAALEVYFKYLRSRMDSTTSTTLWTPCSTLISKNVTRRSNEPLRKRRGVVWIKLLM</sequence>
<dbReference type="AlphaFoldDB" id="A0AAD4H764"/>
<name>A0AAD4H764_9FUNG</name>
<evidence type="ECO:0000256" key="1">
    <source>
        <dbReference type="SAM" id="MobiDB-lite"/>
    </source>
</evidence>